<dbReference type="AlphaFoldDB" id="A0AAE0XWR3"/>
<organism evidence="1 2">
    <name type="scientific">Elysia crispata</name>
    <name type="common">lettuce slug</name>
    <dbReference type="NCBI Taxonomy" id="231223"/>
    <lineage>
        <taxon>Eukaryota</taxon>
        <taxon>Metazoa</taxon>
        <taxon>Spiralia</taxon>
        <taxon>Lophotrochozoa</taxon>
        <taxon>Mollusca</taxon>
        <taxon>Gastropoda</taxon>
        <taxon>Heterobranchia</taxon>
        <taxon>Euthyneura</taxon>
        <taxon>Panpulmonata</taxon>
        <taxon>Sacoglossa</taxon>
        <taxon>Placobranchoidea</taxon>
        <taxon>Plakobranchidae</taxon>
        <taxon>Elysia</taxon>
    </lineage>
</organism>
<protein>
    <submittedName>
        <fullName evidence="1">Uncharacterized protein</fullName>
    </submittedName>
</protein>
<name>A0AAE0XWR3_9GAST</name>
<evidence type="ECO:0000313" key="2">
    <source>
        <dbReference type="Proteomes" id="UP001283361"/>
    </source>
</evidence>
<comment type="caution">
    <text evidence="1">The sequence shown here is derived from an EMBL/GenBank/DDBJ whole genome shotgun (WGS) entry which is preliminary data.</text>
</comment>
<dbReference type="EMBL" id="JAWDGP010007393">
    <property type="protein sequence ID" value="KAK3721597.1"/>
    <property type="molecule type" value="Genomic_DNA"/>
</dbReference>
<keyword evidence="2" id="KW-1185">Reference proteome</keyword>
<dbReference type="Proteomes" id="UP001283361">
    <property type="component" value="Unassembled WGS sequence"/>
</dbReference>
<accession>A0AAE0XWR3</accession>
<sequence>MDSRHQGNPPRLARSYGLVAVCTLEVTDWSLFVNTAENTIKLADPVCSYIN</sequence>
<reference evidence="1" key="1">
    <citation type="journal article" date="2023" name="G3 (Bethesda)">
        <title>A reference genome for the long-term kleptoplast-retaining sea slug Elysia crispata morphotype clarki.</title>
        <authorList>
            <person name="Eastman K.E."/>
            <person name="Pendleton A.L."/>
            <person name="Shaikh M.A."/>
            <person name="Suttiyut T."/>
            <person name="Ogas R."/>
            <person name="Tomko P."/>
            <person name="Gavelis G."/>
            <person name="Widhalm J.R."/>
            <person name="Wisecaver J.H."/>
        </authorList>
    </citation>
    <scope>NUCLEOTIDE SEQUENCE</scope>
    <source>
        <strain evidence="1">ECLA1</strain>
    </source>
</reference>
<proteinExistence type="predicted"/>
<feature type="non-terminal residue" evidence="1">
    <location>
        <position position="51"/>
    </location>
</feature>
<evidence type="ECO:0000313" key="1">
    <source>
        <dbReference type="EMBL" id="KAK3721597.1"/>
    </source>
</evidence>
<gene>
    <name evidence="1" type="ORF">RRG08_062821</name>
</gene>